<evidence type="ECO:0000313" key="2">
    <source>
        <dbReference type="Proteomes" id="UP000317332"/>
    </source>
</evidence>
<dbReference type="InterPro" id="IPR009282">
    <property type="entry name" value="DUF937"/>
</dbReference>
<protein>
    <submittedName>
        <fullName evidence="1">DUF937 domain-containing protein</fullName>
    </submittedName>
</protein>
<dbReference type="Proteomes" id="UP000317332">
    <property type="component" value="Unassembled WGS sequence"/>
</dbReference>
<name>A0A506PHL7_9FLAO</name>
<evidence type="ECO:0000313" key="1">
    <source>
        <dbReference type="EMBL" id="TPV33336.1"/>
    </source>
</evidence>
<organism evidence="1 2">
    <name type="scientific">Paucihalobacter ruber</name>
    <dbReference type="NCBI Taxonomy" id="2567861"/>
    <lineage>
        <taxon>Bacteria</taxon>
        <taxon>Pseudomonadati</taxon>
        <taxon>Bacteroidota</taxon>
        <taxon>Flavobacteriia</taxon>
        <taxon>Flavobacteriales</taxon>
        <taxon>Flavobacteriaceae</taxon>
        <taxon>Paucihalobacter</taxon>
    </lineage>
</organism>
<keyword evidence="2" id="KW-1185">Reference proteome</keyword>
<dbReference type="Pfam" id="PF06078">
    <property type="entry name" value="DUF937"/>
    <property type="match status" value="2"/>
</dbReference>
<proteinExistence type="predicted"/>
<comment type="caution">
    <text evidence="1">The sequence shown here is derived from an EMBL/GenBank/DDBJ whole genome shotgun (WGS) entry which is preliminary data.</text>
</comment>
<dbReference type="OrthoDB" id="708105at2"/>
<dbReference type="AlphaFoldDB" id="A0A506PHL7"/>
<accession>A0A506PHL7</accession>
<dbReference type="RefSeq" id="WP_140990298.1">
    <property type="nucleotide sequence ID" value="NZ_VHIQ01000004.1"/>
</dbReference>
<reference evidence="1 2" key="1">
    <citation type="submission" date="2019-06" db="EMBL/GenBank/DDBJ databases">
        <title>Flavobacteriaceae Paucihalobacterium erythroidium CWB-1, complete genome.</title>
        <authorList>
            <person name="Wu S."/>
        </authorList>
    </citation>
    <scope>NUCLEOTIDE SEQUENCE [LARGE SCALE GENOMIC DNA]</scope>
    <source>
        <strain evidence="1 2">CWB-1</strain>
    </source>
</reference>
<dbReference type="EMBL" id="VHIQ01000004">
    <property type="protein sequence ID" value="TPV33336.1"/>
    <property type="molecule type" value="Genomic_DNA"/>
</dbReference>
<sequence>MAGILDLLSSDVGQTIIKGVSNETKQPENKTKSILTMAMPVLIEAMKRNANTPEGGECLMNAISTKHNGSILDNLDSFFEGGVNESDKLDGSKILGHILGNKTQSVEKALGSKAGLDAGTVDQILKVAAPVLLGMIGKQANQTKAKNPSDLTSILGGLLTNNSADKKQAFLTSILDANGDGSIMDDVAGMVLNRSNKGGIGGLLGSLFGKK</sequence>
<gene>
    <name evidence="1" type="ORF">FJ651_09600</name>
</gene>